<keyword evidence="4 9" id="KW-0479">Metal-binding</keyword>
<dbReference type="Gene3D" id="1.10.760.10">
    <property type="entry name" value="Cytochrome c-like domain"/>
    <property type="match status" value="2"/>
</dbReference>
<dbReference type="GO" id="GO:0009055">
    <property type="term" value="F:electron transfer activity"/>
    <property type="evidence" value="ECO:0007669"/>
    <property type="project" value="InterPro"/>
</dbReference>
<keyword evidence="5 10" id="KW-0732">Signal</keyword>
<dbReference type="OrthoDB" id="9811281at2"/>
<evidence type="ECO:0000256" key="5">
    <source>
        <dbReference type="ARBA" id="ARBA00022729"/>
    </source>
</evidence>
<dbReference type="AlphaFoldDB" id="A0A498CAY1"/>
<evidence type="ECO:0000256" key="3">
    <source>
        <dbReference type="ARBA" id="ARBA00022617"/>
    </source>
</evidence>
<dbReference type="RefSeq" id="WP_121440641.1">
    <property type="nucleotide sequence ID" value="NZ_RCDA01000001.1"/>
</dbReference>
<keyword evidence="2" id="KW-1003">Cell membrane</keyword>
<dbReference type="PANTHER" id="PTHR35008:SF8">
    <property type="entry name" value="ALCOHOL DEHYDROGENASE CYTOCHROME C SUBUNIT"/>
    <property type="match status" value="1"/>
</dbReference>
<dbReference type="PROSITE" id="PS51007">
    <property type="entry name" value="CYTC"/>
    <property type="match status" value="2"/>
</dbReference>
<evidence type="ECO:0000259" key="11">
    <source>
        <dbReference type="PROSITE" id="PS51007"/>
    </source>
</evidence>
<keyword evidence="8" id="KW-0472">Membrane</keyword>
<keyword evidence="6" id="KW-0677">Repeat</keyword>
<dbReference type="EMBL" id="RCDA01000001">
    <property type="protein sequence ID" value="RLK50130.1"/>
    <property type="molecule type" value="Genomic_DNA"/>
</dbReference>
<keyword evidence="3 9" id="KW-0349">Heme</keyword>
<evidence type="ECO:0000256" key="8">
    <source>
        <dbReference type="ARBA" id="ARBA00023136"/>
    </source>
</evidence>
<comment type="caution">
    <text evidence="12">The sequence shown here is derived from an EMBL/GenBank/DDBJ whole genome shotgun (WGS) entry which is preliminary data.</text>
</comment>
<accession>A0A498CAY1</accession>
<dbReference type="InterPro" id="IPR014353">
    <property type="entry name" value="Membr-bd_ADH_cyt_c"/>
</dbReference>
<organism evidence="12 13">
    <name type="scientific">Alkalispirillum mobile</name>
    <dbReference type="NCBI Taxonomy" id="85925"/>
    <lineage>
        <taxon>Bacteria</taxon>
        <taxon>Pseudomonadati</taxon>
        <taxon>Pseudomonadota</taxon>
        <taxon>Gammaproteobacteria</taxon>
        <taxon>Chromatiales</taxon>
        <taxon>Ectothiorhodospiraceae</taxon>
        <taxon>Alkalispirillum</taxon>
    </lineage>
</organism>
<evidence type="ECO:0000256" key="7">
    <source>
        <dbReference type="ARBA" id="ARBA00023004"/>
    </source>
</evidence>
<dbReference type="Pfam" id="PF00034">
    <property type="entry name" value="Cytochrom_C"/>
    <property type="match status" value="2"/>
</dbReference>
<comment type="subcellular location">
    <subcellularLocation>
        <location evidence="1">Cell membrane</location>
    </subcellularLocation>
</comment>
<feature type="domain" description="Cytochrome c" evidence="11">
    <location>
        <begin position="178"/>
        <end position="289"/>
    </location>
</feature>
<sequence>MAGRRSKLTAVAVALLAAAATPAAAETPGDDPVSRGEYVMRAGGCVSCHTPRDDDAELLAGGRALETPFGTFYGPNITPDPEHGLGDWTLDDFIAAMTEGRAPDGRHYYPVFPYTSYTQMKRQDLEDLWAYLQSLEPVSKPNRSHELYWFVRWRTPLMGWKWLNFEPGPFEPDPERSDTWNRGAYLVNALSHCAECHTPRNLTGGLDRSLWLAGAADGPEGETAPNITPDRETGIGRWSERHLTRYLEFGMTPGGDFAGGLMGEFVDESSSHLTNDDRQAIAHYILSLDPIEHRVE</sequence>
<dbReference type="GO" id="GO:0016614">
    <property type="term" value="F:oxidoreductase activity, acting on CH-OH group of donors"/>
    <property type="evidence" value="ECO:0007669"/>
    <property type="project" value="InterPro"/>
</dbReference>
<dbReference type="InterPro" id="IPR009056">
    <property type="entry name" value="Cyt_c-like_dom"/>
</dbReference>
<evidence type="ECO:0000256" key="2">
    <source>
        <dbReference type="ARBA" id="ARBA00022475"/>
    </source>
</evidence>
<feature type="domain" description="Cytochrome c" evidence="11">
    <location>
        <begin position="31"/>
        <end position="136"/>
    </location>
</feature>
<evidence type="ECO:0000256" key="10">
    <source>
        <dbReference type="SAM" id="SignalP"/>
    </source>
</evidence>
<dbReference type="GO" id="GO:0020037">
    <property type="term" value="F:heme binding"/>
    <property type="evidence" value="ECO:0007669"/>
    <property type="project" value="InterPro"/>
</dbReference>
<dbReference type="SUPFAM" id="SSF46626">
    <property type="entry name" value="Cytochrome c"/>
    <property type="match status" value="2"/>
</dbReference>
<evidence type="ECO:0000256" key="6">
    <source>
        <dbReference type="ARBA" id="ARBA00022737"/>
    </source>
</evidence>
<proteinExistence type="predicted"/>
<dbReference type="InterPro" id="IPR051459">
    <property type="entry name" value="Cytochrome_c-type_DH"/>
</dbReference>
<feature type="chain" id="PRO_5019757072" evidence="10">
    <location>
        <begin position="26"/>
        <end position="296"/>
    </location>
</feature>
<keyword evidence="13" id="KW-1185">Reference proteome</keyword>
<dbReference type="GO" id="GO:0005506">
    <property type="term" value="F:iron ion binding"/>
    <property type="evidence" value="ECO:0007669"/>
    <property type="project" value="InterPro"/>
</dbReference>
<evidence type="ECO:0000313" key="13">
    <source>
        <dbReference type="Proteomes" id="UP000275461"/>
    </source>
</evidence>
<evidence type="ECO:0000256" key="1">
    <source>
        <dbReference type="ARBA" id="ARBA00004236"/>
    </source>
</evidence>
<reference evidence="12 13" key="1">
    <citation type="submission" date="2018-10" db="EMBL/GenBank/DDBJ databases">
        <title>Genomic Encyclopedia of Type Strains, Phase IV (KMG-IV): sequencing the most valuable type-strain genomes for metagenomic binning, comparative biology and taxonomic classification.</title>
        <authorList>
            <person name="Goeker M."/>
        </authorList>
    </citation>
    <scope>NUCLEOTIDE SEQUENCE [LARGE SCALE GENOMIC DNA]</scope>
    <source>
        <strain evidence="12 13">DSM 12769</strain>
    </source>
</reference>
<evidence type="ECO:0000256" key="9">
    <source>
        <dbReference type="PROSITE-ProRule" id="PRU00433"/>
    </source>
</evidence>
<feature type="signal peptide" evidence="10">
    <location>
        <begin position="1"/>
        <end position="25"/>
    </location>
</feature>
<dbReference type="GO" id="GO:0005886">
    <property type="term" value="C:plasma membrane"/>
    <property type="evidence" value="ECO:0007669"/>
    <property type="project" value="UniProtKB-SubCell"/>
</dbReference>
<evidence type="ECO:0000313" key="12">
    <source>
        <dbReference type="EMBL" id="RLK50130.1"/>
    </source>
</evidence>
<dbReference type="InterPro" id="IPR036909">
    <property type="entry name" value="Cyt_c-like_dom_sf"/>
</dbReference>
<keyword evidence="7 9" id="KW-0408">Iron</keyword>
<name>A0A498CAY1_9GAMM</name>
<dbReference type="PANTHER" id="PTHR35008">
    <property type="entry name" value="BLL4482 PROTEIN-RELATED"/>
    <property type="match status" value="1"/>
</dbReference>
<protein>
    <submittedName>
        <fullName evidence="12">Mono/diheme cytochrome c family protein</fullName>
    </submittedName>
</protein>
<dbReference type="Proteomes" id="UP000275461">
    <property type="component" value="Unassembled WGS sequence"/>
</dbReference>
<evidence type="ECO:0000256" key="4">
    <source>
        <dbReference type="ARBA" id="ARBA00022723"/>
    </source>
</evidence>
<dbReference type="PIRSF" id="PIRSF000018">
    <property type="entry name" value="Mb_ADH_cyt_c"/>
    <property type="match status" value="1"/>
</dbReference>
<gene>
    <name evidence="12" type="ORF">DFR31_0019</name>
</gene>